<sequence length="121" mass="14272">MHLDSYSSVLCIENVDEDIMHHFFTPFSSACWTYLDIHWNTSVDFQTMMLEARVNFGSVIFREVIIMAMWSIWTHRNSIIFDGGSLSFAWWRRSFVEGMMTVTLRINSHIKDKIVVWLSSL</sequence>
<accession>A0A835BR34</accession>
<keyword evidence="2" id="KW-1185">Reference proteome</keyword>
<comment type="caution">
    <text evidence="1">The sequence shown here is derived from an EMBL/GenBank/DDBJ whole genome shotgun (WGS) entry which is preliminary data.</text>
</comment>
<organism evidence="1 2">
    <name type="scientific">Digitaria exilis</name>
    <dbReference type="NCBI Taxonomy" id="1010633"/>
    <lineage>
        <taxon>Eukaryota</taxon>
        <taxon>Viridiplantae</taxon>
        <taxon>Streptophyta</taxon>
        <taxon>Embryophyta</taxon>
        <taxon>Tracheophyta</taxon>
        <taxon>Spermatophyta</taxon>
        <taxon>Magnoliopsida</taxon>
        <taxon>Liliopsida</taxon>
        <taxon>Poales</taxon>
        <taxon>Poaceae</taxon>
        <taxon>PACMAD clade</taxon>
        <taxon>Panicoideae</taxon>
        <taxon>Panicodae</taxon>
        <taxon>Paniceae</taxon>
        <taxon>Anthephorinae</taxon>
        <taxon>Digitaria</taxon>
    </lineage>
</organism>
<reference evidence="1" key="1">
    <citation type="submission" date="2020-07" db="EMBL/GenBank/DDBJ databases">
        <title>Genome sequence and genetic diversity analysis of an under-domesticated orphan crop, white fonio (Digitaria exilis).</title>
        <authorList>
            <person name="Bennetzen J.L."/>
            <person name="Chen S."/>
            <person name="Ma X."/>
            <person name="Wang X."/>
            <person name="Yssel A.E.J."/>
            <person name="Chaluvadi S.R."/>
            <person name="Johnson M."/>
            <person name="Gangashetty P."/>
            <person name="Hamidou F."/>
            <person name="Sanogo M.D."/>
            <person name="Zwaenepoel A."/>
            <person name="Wallace J."/>
            <person name="Van De Peer Y."/>
            <person name="Van Deynze A."/>
        </authorList>
    </citation>
    <scope>NUCLEOTIDE SEQUENCE</scope>
    <source>
        <tissue evidence="1">Leaves</tissue>
    </source>
</reference>
<dbReference type="OrthoDB" id="681845at2759"/>
<evidence type="ECO:0000313" key="1">
    <source>
        <dbReference type="EMBL" id="KAF8711301.1"/>
    </source>
</evidence>
<protein>
    <submittedName>
        <fullName evidence="1">Uncharacterized protein</fullName>
    </submittedName>
</protein>
<dbReference type="Proteomes" id="UP000636709">
    <property type="component" value="Unassembled WGS sequence"/>
</dbReference>
<name>A0A835BR34_9POAL</name>
<proteinExistence type="predicted"/>
<gene>
    <name evidence="1" type="ORF">HU200_029324</name>
</gene>
<dbReference type="EMBL" id="JACEFO010001753">
    <property type="protein sequence ID" value="KAF8711301.1"/>
    <property type="molecule type" value="Genomic_DNA"/>
</dbReference>
<dbReference type="AlphaFoldDB" id="A0A835BR34"/>
<evidence type="ECO:0000313" key="2">
    <source>
        <dbReference type="Proteomes" id="UP000636709"/>
    </source>
</evidence>